<gene>
    <name evidence="1" type="ORF">PECUL_23A019478</name>
</gene>
<evidence type="ECO:0000313" key="1">
    <source>
        <dbReference type="EMBL" id="CAH2296994.1"/>
    </source>
</evidence>
<organism evidence="1 2">
    <name type="scientific">Pelobates cultripes</name>
    <name type="common">Western spadefoot toad</name>
    <dbReference type="NCBI Taxonomy" id="61616"/>
    <lineage>
        <taxon>Eukaryota</taxon>
        <taxon>Metazoa</taxon>
        <taxon>Chordata</taxon>
        <taxon>Craniata</taxon>
        <taxon>Vertebrata</taxon>
        <taxon>Euteleostomi</taxon>
        <taxon>Amphibia</taxon>
        <taxon>Batrachia</taxon>
        <taxon>Anura</taxon>
        <taxon>Pelobatoidea</taxon>
        <taxon>Pelobatidae</taxon>
        <taxon>Pelobates</taxon>
    </lineage>
</organism>
<evidence type="ECO:0000313" key="2">
    <source>
        <dbReference type="Proteomes" id="UP001295444"/>
    </source>
</evidence>
<proteinExistence type="predicted"/>
<dbReference type="Proteomes" id="UP001295444">
    <property type="component" value="Chromosome 05"/>
</dbReference>
<dbReference type="EMBL" id="OW240916">
    <property type="protein sequence ID" value="CAH2296994.1"/>
    <property type="molecule type" value="Genomic_DNA"/>
</dbReference>
<sequence length="56" mass="6396">LTTPRGPARICPFQLKTNGDCWTPASEKMNTLTKERILFCDGWTIFKFSHCARHGL</sequence>
<accession>A0AAD1SBV1</accession>
<feature type="non-terminal residue" evidence="1">
    <location>
        <position position="1"/>
    </location>
</feature>
<keyword evidence="2" id="KW-1185">Reference proteome</keyword>
<name>A0AAD1SBV1_PELCU</name>
<protein>
    <submittedName>
        <fullName evidence="1">Uncharacterized protein</fullName>
    </submittedName>
</protein>
<reference evidence="1" key="1">
    <citation type="submission" date="2022-03" db="EMBL/GenBank/DDBJ databases">
        <authorList>
            <person name="Alioto T."/>
            <person name="Alioto T."/>
            <person name="Gomez Garrido J."/>
        </authorList>
    </citation>
    <scope>NUCLEOTIDE SEQUENCE</scope>
</reference>
<dbReference type="AlphaFoldDB" id="A0AAD1SBV1"/>